<dbReference type="Proteomes" id="UP001057474">
    <property type="component" value="Plasmid pLlyPCM2298_1"/>
</dbReference>
<keyword evidence="3" id="KW-1185">Reference proteome</keyword>
<evidence type="ECO:0000256" key="1">
    <source>
        <dbReference type="SAM" id="MobiDB-lite"/>
    </source>
</evidence>
<protein>
    <submittedName>
        <fullName evidence="2">Uncharacterized protein</fullName>
    </submittedName>
</protein>
<sequence length="225" mass="26050">MLSIYHIRLLINECREMSRVGVFNDHRVAIPHLEIDVVLPGDFIGANNNPAIFVNSMTFKRLSKFHTHWIENGTLVFQKSFLQKEPIDIIGAVIHETGHAFNVAANLPNTEVNAYIYEIEILRQLYLSKSPLLFDCSLEDVRAYFHRRLVFYAKDSPHSPELRTLIEEITTEFELQEDKHTTPEPEQLAMNISSFFFQNKEQDNMQEVSAHENSDEISANDNLFL</sequence>
<organism evidence="2 3">
    <name type="scientific">Legionella lytica</name>
    <dbReference type="NCBI Taxonomy" id="96232"/>
    <lineage>
        <taxon>Bacteria</taxon>
        <taxon>Pseudomonadati</taxon>
        <taxon>Pseudomonadota</taxon>
        <taxon>Gammaproteobacteria</taxon>
        <taxon>Legionellales</taxon>
        <taxon>Legionellaceae</taxon>
        <taxon>Legionella</taxon>
    </lineage>
</organism>
<reference evidence="2" key="1">
    <citation type="submission" date="2021-03" db="EMBL/GenBank/DDBJ databases">
        <title>Legionella lytica PCM 2298.</title>
        <authorList>
            <person name="Koper P."/>
        </authorList>
    </citation>
    <scope>NUCLEOTIDE SEQUENCE</scope>
    <source>
        <strain evidence="2">PCM 2298</strain>
        <plasmid evidence="2">pLlyPCM2298_1</plasmid>
    </source>
</reference>
<evidence type="ECO:0000313" key="2">
    <source>
        <dbReference type="EMBL" id="USQ15315.1"/>
    </source>
</evidence>
<dbReference type="EMBL" id="CP071528">
    <property type="protein sequence ID" value="USQ15315.1"/>
    <property type="molecule type" value="Genomic_DNA"/>
</dbReference>
<evidence type="ECO:0000313" key="3">
    <source>
        <dbReference type="Proteomes" id="UP001057474"/>
    </source>
</evidence>
<dbReference type="RefSeq" id="WP_252582553.1">
    <property type="nucleotide sequence ID" value="NZ_CP071528.1"/>
</dbReference>
<feature type="region of interest" description="Disordered" evidence="1">
    <location>
        <begin position="205"/>
        <end position="225"/>
    </location>
</feature>
<name>A0ABY4YCF1_9GAMM</name>
<keyword evidence="2" id="KW-0614">Plasmid</keyword>
<proteinExistence type="predicted"/>
<accession>A0ABY4YCF1</accession>
<feature type="compositionally biased region" description="Polar residues" evidence="1">
    <location>
        <begin position="216"/>
        <end position="225"/>
    </location>
</feature>
<gene>
    <name evidence="2" type="ORF">J2N86_15245</name>
</gene>
<geneLocation type="plasmid" evidence="2 3">
    <name>pLlyPCM2298_1</name>
</geneLocation>